<comment type="function">
    <text evidence="6">Cleaves peptides in various proteins in a process that requires ATP hydrolysis. Has a chymotrypsin-like activity. Plays a major role in the degradation of misfolded proteins.</text>
</comment>
<keyword evidence="2 6" id="KW-0963">Cytoplasm</keyword>
<dbReference type="Gene3D" id="3.90.226.10">
    <property type="entry name" value="2-enoyl-CoA Hydratase, Chain A, domain 1"/>
    <property type="match status" value="1"/>
</dbReference>
<gene>
    <name evidence="6" type="primary">clpP</name>
    <name evidence="9" type="ORF">GCM10009750_12210</name>
</gene>
<evidence type="ECO:0000256" key="4">
    <source>
        <dbReference type="ARBA" id="ARBA00022801"/>
    </source>
</evidence>
<feature type="region of interest" description="Disordered" evidence="8">
    <location>
        <begin position="208"/>
        <end position="227"/>
    </location>
</feature>
<dbReference type="Proteomes" id="UP001501746">
    <property type="component" value="Unassembled WGS sequence"/>
</dbReference>
<dbReference type="GO" id="GO:0008233">
    <property type="term" value="F:peptidase activity"/>
    <property type="evidence" value="ECO:0007669"/>
    <property type="project" value="UniProtKB-KW"/>
</dbReference>
<dbReference type="GO" id="GO:0006508">
    <property type="term" value="P:proteolysis"/>
    <property type="evidence" value="ECO:0007669"/>
    <property type="project" value="UniProtKB-KW"/>
</dbReference>
<comment type="catalytic activity">
    <reaction evidence="6">
        <text>Hydrolysis of proteins to small peptides in the presence of ATP and magnesium. alpha-casein is the usual test substrate. In the absence of ATP, only oligopeptides shorter than five residues are hydrolyzed (such as succinyl-Leu-Tyr-|-NHMec, and Leu-Tyr-Leu-|-Tyr-Trp, in which cleavage of the -Tyr-|-Leu- and -Tyr-|-Trp bonds also occurs).</text>
        <dbReference type="EC" id="3.4.21.92"/>
    </reaction>
</comment>
<dbReference type="EMBL" id="BAAANK010000003">
    <property type="protein sequence ID" value="GAA1830037.1"/>
    <property type="molecule type" value="Genomic_DNA"/>
</dbReference>
<reference evidence="10" key="1">
    <citation type="journal article" date="2019" name="Int. J. Syst. Evol. Microbiol.">
        <title>The Global Catalogue of Microorganisms (GCM) 10K type strain sequencing project: providing services to taxonomists for standard genome sequencing and annotation.</title>
        <authorList>
            <consortium name="The Broad Institute Genomics Platform"/>
            <consortium name="The Broad Institute Genome Sequencing Center for Infectious Disease"/>
            <person name="Wu L."/>
            <person name="Ma J."/>
        </authorList>
    </citation>
    <scope>NUCLEOTIDE SEQUENCE [LARGE SCALE GENOMIC DNA]</scope>
    <source>
        <strain evidence="10">JCM 14323</strain>
    </source>
</reference>
<feature type="active site" evidence="6">
    <location>
        <position position="119"/>
    </location>
</feature>
<evidence type="ECO:0000256" key="6">
    <source>
        <dbReference type="HAMAP-Rule" id="MF_00444"/>
    </source>
</evidence>
<keyword evidence="5 6" id="KW-0720">Serine protease</keyword>
<evidence type="ECO:0000313" key="9">
    <source>
        <dbReference type="EMBL" id="GAA1830037.1"/>
    </source>
</evidence>
<dbReference type="InterPro" id="IPR023562">
    <property type="entry name" value="ClpP/TepA"/>
</dbReference>
<comment type="subcellular location">
    <subcellularLocation>
        <location evidence="6">Cytoplasm</location>
    </subcellularLocation>
</comment>
<evidence type="ECO:0000256" key="3">
    <source>
        <dbReference type="ARBA" id="ARBA00022670"/>
    </source>
</evidence>
<evidence type="ECO:0000256" key="2">
    <source>
        <dbReference type="ARBA" id="ARBA00022490"/>
    </source>
</evidence>
<dbReference type="PANTHER" id="PTHR10381:SF70">
    <property type="entry name" value="ATP-DEPENDENT CLP PROTEASE PROTEOLYTIC SUBUNIT"/>
    <property type="match status" value="1"/>
</dbReference>
<keyword evidence="10" id="KW-1185">Reference proteome</keyword>
<keyword evidence="4 6" id="KW-0378">Hydrolase</keyword>
<dbReference type="Pfam" id="PF00574">
    <property type="entry name" value="CLP_protease"/>
    <property type="match status" value="1"/>
</dbReference>
<keyword evidence="3 6" id="KW-0645">Protease</keyword>
<organism evidence="9 10">
    <name type="scientific">Agromyces salentinus</name>
    <dbReference type="NCBI Taxonomy" id="269421"/>
    <lineage>
        <taxon>Bacteria</taxon>
        <taxon>Bacillati</taxon>
        <taxon>Actinomycetota</taxon>
        <taxon>Actinomycetes</taxon>
        <taxon>Micrococcales</taxon>
        <taxon>Microbacteriaceae</taxon>
        <taxon>Agromyces</taxon>
    </lineage>
</organism>
<comment type="similarity">
    <text evidence="1 6 7">Belongs to the peptidase S14 family.</text>
</comment>
<dbReference type="RefSeq" id="WP_157429213.1">
    <property type="nucleotide sequence ID" value="NZ_BAAANK010000003.1"/>
</dbReference>
<comment type="caution">
    <text evidence="9">The sequence shown here is derived from an EMBL/GenBank/DDBJ whole genome shotgun (WGS) entry which is preliminary data.</text>
</comment>
<accession>A0ABP4YTI1</accession>
<dbReference type="PRINTS" id="PR00127">
    <property type="entry name" value="CLPPROTEASEP"/>
</dbReference>
<evidence type="ECO:0000256" key="1">
    <source>
        <dbReference type="ARBA" id="ARBA00007039"/>
    </source>
</evidence>
<evidence type="ECO:0000256" key="8">
    <source>
        <dbReference type="SAM" id="MobiDB-lite"/>
    </source>
</evidence>
<dbReference type="InterPro" id="IPR001907">
    <property type="entry name" value="ClpP"/>
</dbReference>
<dbReference type="CDD" id="cd07017">
    <property type="entry name" value="S14_ClpP_2"/>
    <property type="match status" value="1"/>
</dbReference>
<evidence type="ECO:0000313" key="10">
    <source>
        <dbReference type="Proteomes" id="UP001501746"/>
    </source>
</evidence>
<proteinExistence type="inferred from homology"/>
<feature type="active site" description="Nucleophile" evidence="6">
    <location>
        <position position="94"/>
    </location>
</feature>
<comment type="subunit">
    <text evidence="6">Fourteen ClpP subunits assemble into 2 heptameric rings which stack back to back to give a disk-like structure with a central cavity, resembling the structure of eukaryotic proteasomes.</text>
</comment>
<dbReference type="HAMAP" id="MF_00444">
    <property type="entry name" value="ClpP"/>
    <property type="match status" value="1"/>
</dbReference>
<dbReference type="PANTHER" id="PTHR10381">
    <property type="entry name" value="ATP-DEPENDENT CLP PROTEASE PROTEOLYTIC SUBUNIT"/>
    <property type="match status" value="1"/>
</dbReference>
<dbReference type="InterPro" id="IPR029045">
    <property type="entry name" value="ClpP/crotonase-like_dom_sf"/>
</dbReference>
<evidence type="ECO:0000256" key="7">
    <source>
        <dbReference type="RuleBase" id="RU003567"/>
    </source>
</evidence>
<dbReference type="EC" id="3.4.21.92" evidence="6"/>
<sequence>MSEETPAQLHPIDAELSTLLFRQRVVVLGTELDQNLGNRLSSQLLLLSAEDPERDIAFWINSPGGSVTAMLAIMDVMKAIPNDVATVAIGMAASAGQFLLSAGTPGKRVALPHARVLMHQGSAGIGGTAVDVELQADDLRHTRDTMLRLLAEHTGQPLERITEDSLRDRWVSAEEAVAYGFIDRIVHDAADIYPGARGRMLGPGFQTDAASHPLADPDAAARQGVLA</sequence>
<name>A0ABP4YTI1_9MICO</name>
<evidence type="ECO:0000256" key="5">
    <source>
        <dbReference type="ARBA" id="ARBA00022825"/>
    </source>
</evidence>
<protein>
    <recommendedName>
        <fullName evidence="6 7">ATP-dependent Clp protease proteolytic subunit</fullName>
        <ecNumber evidence="6">3.4.21.92</ecNumber>
    </recommendedName>
    <alternativeName>
        <fullName evidence="6">Endopeptidase Clp</fullName>
    </alternativeName>
</protein>
<dbReference type="SUPFAM" id="SSF52096">
    <property type="entry name" value="ClpP/crotonase"/>
    <property type="match status" value="1"/>
</dbReference>